<name>A0A921GJJ3_9ACTN</name>
<dbReference type="EMBL" id="DYWQ01000168">
    <property type="protein sequence ID" value="HJF46318.1"/>
    <property type="molecule type" value="Genomic_DNA"/>
</dbReference>
<proteinExistence type="predicted"/>
<dbReference type="Gene3D" id="3.90.950.20">
    <property type="entry name" value="CinA-like"/>
    <property type="match status" value="1"/>
</dbReference>
<dbReference type="NCBIfam" id="TIGR00199">
    <property type="entry name" value="PncC_domain"/>
    <property type="match status" value="1"/>
</dbReference>
<dbReference type="Pfam" id="PF02464">
    <property type="entry name" value="CinA"/>
    <property type="match status" value="1"/>
</dbReference>
<dbReference type="Proteomes" id="UP000697330">
    <property type="component" value="Unassembled WGS sequence"/>
</dbReference>
<evidence type="ECO:0000259" key="1">
    <source>
        <dbReference type="Pfam" id="PF02464"/>
    </source>
</evidence>
<evidence type="ECO:0000313" key="3">
    <source>
        <dbReference type="Proteomes" id="UP000697330"/>
    </source>
</evidence>
<sequence length="173" mass="16921">MGAPSWEGCVLDAASALDAARASGVTLGCAESCTGGLVAGALTAVAGSSDVMRGGVVSYAIPVKHEVLGVSSEVLDEPGVGAVSGACATQMAEGARRVLGCDVAVSVTGIAGPGGAEPGKPVGTVWMGLATPLGARAERFLFPGARDEVRRSAVAAALALLREGCVEASRAGR</sequence>
<dbReference type="InterPro" id="IPR036653">
    <property type="entry name" value="CinA-like_C"/>
</dbReference>
<gene>
    <name evidence="2" type="ORF">K8U72_11165</name>
</gene>
<evidence type="ECO:0000313" key="2">
    <source>
        <dbReference type="EMBL" id="HJF46318.1"/>
    </source>
</evidence>
<reference evidence="2" key="1">
    <citation type="journal article" date="2021" name="PeerJ">
        <title>Extensive microbial diversity within the chicken gut microbiome revealed by metagenomics and culture.</title>
        <authorList>
            <person name="Gilroy R."/>
            <person name="Ravi A."/>
            <person name="Getino M."/>
            <person name="Pursley I."/>
            <person name="Horton D.L."/>
            <person name="Alikhan N.F."/>
            <person name="Baker D."/>
            <person name="Gharbi K."/>
            <person name="Hall N."/>
            <person name="Watson M."/>
            <person name="Adriaenssens E.M."/>
            <person name="Foster-Nyarko E."/>
            <person name="Jarju S."/>
            <person name="Secka A."/>
            <person name="Antonio M."/>
            <person name="Oren A."/>
            <person name="Chaudhuri R.R."/>
            <person name="La Ragione R."/>
            <person name="Hildebrand F."/>
            <person name="Pallen M.J."/>
        </authorList>
    </citation>
    <scope>NUCLEOTIDE SEQUENCE</scope>
    <source>
        <strain evidence="2">CHK124-7917</strain>
    </source>
</reference>
<feature type="domain" description="CinA C-terminal" evidence="1">
    <location>
        <begin position="16"/>
        <end position="163"/>
    </location>
</feature>
<organism evidence="2 3">
    <name type="scientific">Thermophilibacter provencensis</name>
    <dbReference type="NCBI Taxonomy" id="1852386"/>
    <lineage>
        <taxon>Bacteria</taxon>
        <taxon>Bacillati</taxon>
        <taxon>Actinomycetota</taxon>
        <taxon>Coriobacteriia</taxon>
        <taxon>Coriobacteriales</taxon>
        <taxon>Atopobiaceae</taxon>
        <taxon>Thermophilibacter</taxon>
    </lineage>
</organism>
<dbReference type="InterPro" id="IPR008136">
    <property type="entry name" value="CinA_C"/>
</dbReference>
<reference evidence="2" key="2">
    <citation type="submission" date="2021-09" db="EMBL/GenBank/DDBJ databases">
        <authorList>
            <person name="Gilroy R."/>
        </authorList>
    </citation>
    <scope>NUCLEOTIDE SEQUENCE</scope>
    <source>
        <strain evidence="2">CHK124-7917</strain>
    </source>
</reference>
<accession>A0A921GJJ3</accession>
<comment type="caution">
    <text evidence="2">The sequence shown here is derived from an EMBL/GenBank/DDBJ whole genome shotgun (WGS) entry which is preliminary data.</text>
</comment>
<dbReference type="SUPFAM" id="SSF142433">
    <property type="entry name" value="CinA-like"/>
    <property type="match status" value="1"/>
</dbReference>
<dbReference type="AlphaFoldDB" id="A0A921GJJ3"/>
<protein>
    <submittedName>
        <fullName evidence="2">Nicotinamide-nucleotide amidohydrolase family protein</fullName>
    </submittedName>
</protein>